<feature type="region of interest" description="Disordered" evidence="4">
    <location>
        <begin position="1"/>
        <end position="58"/>
    </location>
</feature>
<keyword evidence="2" id="KW-0479">Metal-binding</keyword>
<keyword evidence="3" id="KW-0378">Hydrolase</keyword>
<evidence type="ECO:0000256" key="3">
    <source>
        <dbReference type="ARBA" id="ARBA00022801"/>
    </source>
</evidence>
<gene>
    <name evidence="6" type="ORF">V8G54_004075</name>
</gene>
<sequence length="460" mass="49601">MTTSSGSVNNAMPSGLQEVLLNRKRTEQEEEPNNNAQTSISLSQPSSPAGDAVAGEGDSSISKPVVLVTNSDGIESPGLTFLVQALVRLGLYDVHVCVPQSDKSVSGHSLTIGETVEASSALIDGATAFEVSGTPVDCISLALSGALFSWSKPILVISGINQGSSCGHLKFYSGGVAGAREALLCGVPSLSISLNWKKDESQETDFKDAVELCLPLVKAAIRDVLQGTFPKSCFLGIEIPTSPLSSKVFRYNMAAVVLFYRQGYKLTKQSMWRSTPNWQAVSSSRYPPGHFLASKQGFGLQFARIGRDASAANLSHLGILQGAARRLTTQKKNLEIVESIGAAGKPDSNRVKKYFKLEVNDREMAVRVNRPIPSLGKVDCFLKVDLEMGRSTTTSFPTFLEMKIKVFLDKQQEDIDDDLDYRALETGYVAVTPLSLSPHTETDIQMAVSDWLSSVLPGEQ</sequence>
<accession>A0AAQ3SEJ2</accession>
<dbReference type="SUPFAM" id="SSF64167">
    <property type="entry name" value="SurE-like"/>
    <property type="match status" value="1"/>
</dbReference>
<dbReference type="PANTHER" id="PTHR30457">
    <property type="entry name" value="5'-NUCLEOTIDASE SURE"/>
    <property type="match status" value="1"/>
</dbReference>
<dbReference type="InterPro" id="IPR030048">
    <property type="entry name" value="SurE"/>
</dbReference>
<dbReference type="PANTHER" id="PTHR30457:SF5">
    <property type="entry name" value="OS01G0709400 PROTEIN"/>
    <property type="match status" value="1"/>
</dbReference>
<comment type="similarity">
    <text evidence="1">Belongs to the SurE nucleotidase family.</text>
</comment>
<evidence type="ECO:0000256" key="4">
    <source>
        <dbReference type="SAM" id="MobiDB-lite"/>
    </source>
</evidence>
<proteinExistence type="inferred from homology"/>
<dbReference type="Pfam" id="PF01975">
    <property type="entry name" value="SurE"/>
    <property type="match status" value="1"/>
</dbReference>
<evidence type="ECO:0000259" key="5">
    <source>
        <dbReference type="Pfam" id="PF01975"/>
    </source>
</evidence>
<dbReference type="AlphaFoldDB" id="A0AAQ3SEJ2"/>
<dbReference type="InterPro" id="IPR002828">
    <property type="entry name" value="SurE-like_Pase/nucleotidase"/>
</dbReference>
<name>A0AAQ3SEJ2_VIGMU</name>
<keyword evidence="7" id="KW-1185">Reference proteome</keyword>
<evidence type="ECO:0000313" key="7">
    <source>
        <dbReference type="Proteomes" id="UP001374535"/>
    </source>
</evidence>
<evidence type="ECO:0000256" key="2">
    <source>
        <dbReference type="ARBA" id="ARBA00022723"/>
    </source>
</evidence>
<feature type="compositionally biased region" description="Polar residues" evidence="4">
    <location>
        <begin position="33"/>
        <end position="47"/>
    </location>
</feature>
<protein>
    <recommendedName>
        <fullName evidence="5">Survival protein SurE-like phosphatase/nucleotidase domain-containing protein</fullName>
    </recommendedName>
</protein>
<feature type="compositionally biased region" description="Polar residues" evidence="4">
    <location>
        <begin position="1"/>
        <end position="12"/>
    </location>
</feature>
<dbReference type="Proteomes" id="UP001374535">
    <property type="component" value="Chromosome 1"/>
</dbReference>
<evidence type="ECO:0000256" key="1">
    <source>
        <dbReference type="ARBA" id="ARBA00011062"/>
    </source>
</evidence>
<dbReference type="Gene3D" id="3.40.1210.10">
    <property type="entry name" value="Survival protein SurE-like phosphatase/nucleotidase"/>
    <property type="match status" value="1"/>
</dbReference>
<dbReference type="GO" id="GO:0046872">
    <property type="term" value="F:metal ion binding"/>
    <property type="evidence" value="ECO:0007669"/>
    <property type="project" value="UniProtKB-KW"/>
</dbReference>
<evidence type="ECO:0000313" key="6">
    <source>
        <dbReference type="EMBL" id="WVZ25531.1"/>
    </source>
</evidence>
<reference evidence="6 7" key="1">
    <citation type="journal article" date="2023" name="Life. Sci Alliance">
        <title>Evolutionary insights into 3D genome organization and epigenetic landscape of Vigna mungo.</title>
        <authorList>
            <person name="Junaid A."/>
            <person name="Singh B."/>
            <person name="Bhatia S."/>
        </authorList>
    </citation>
    <scope>NUCLEOTIDE SEQUENCE [LARGE SCALE GENOMIC DNA]</scope>
    <source>
        <strain evidence="6">Urdbean</strain>
    </source>
</reference>
<dbReference type="GO" id="GO:0008252">
    <property type="term" value="F:nucleotidase activity"/>
    <property type="evidence" value="ECO:0007669"/>
    <property type="project" value="InterPro"/>
</dbReference>
<dbReference type="EMBL" id="CP144700">
    <property type="protein sequence ID" value="WVZ25531.1"/>
    <property type="molecule type" value="Genomic_DNA"/>
</dbReference>
<dbReference type="InterPro" id="IPR036523">
    <property type="entry name" value="SurE-like_sf"/>
</dbReference>
<organism evidence="6 7">
    <name type="scientific">Vigna mungo</name>
    <name type="common">Black gram</name>
    <name type="synonym">Phaseolus mungo</name>
    <dbReference type="NCBI Taxonomy" id="3915"/>
    <lineage>
        <taxon>Eukaryota</taxon>
        <taxon>Viridiplantae</taxon>
        <taxon>Streptophyta</taxon>
        <taxon>Embryophyta</taxon>
        <taxon>Tracheophyta</taxon>
        <taxon>Spermatophyta</taxon>
        <taxon>Magnoliopsida</taxon>
        <taxon>eudicotyledons</taxon>
        <taxon>Gunneridae</taxon>
        <taxon>Pentapetalae</taxon>
        <taxon>rosids</taxon>
        <taxon>fabids</taxon>
        <taxon>Fabales</taxon>
        <taxon>Fabaceae</taxon>
        <taxon>Papilionoideae</taxon>
        <taxon>50 kb inversion clade</taxon>
        <taxon>NPAAA clade</taxon>
        <taxon>indigoferoid/millettioid clade</taxon>
        <taxon>Phaseoleae</taxon>
        <taxon>Vigna</taxon>
    </lineage>
</organism>
<feature type="domain" description="Survival protein SurE-like phosphatase/nucleotidase" evidence="5">
    <location>
        <begin position="66"/>
        <end position="245"/>
    </location>
</feature>